<keyword evidence="5 12" id="KW-0812">Transmembrane</keyword>
<reference evidence="14" key="1">
    <citation type="submission" date="2013-04" db="EMBL/GenBank/DDBJ databases">
        <authorList>
            <person name="Qu J."/>
            <person name="Murali S.C."/>
            <person name="Bandaranaike D."/>
            <person name="Bellair M."/>
            <person name="Blankenburg K."/>
            <person name="Chao H."/>
            <person name="Dinh H."/>
            <person name="Doddapaneni H."/>
            <person name="Downs B."/>
            <person name="Dugan-Rocha S."/>
            <person name="Elkadiri S."/>
            <person name="Gnanaolivu R.D."/>
            <person name="Hernandez B."/>
            <person name="Javaid M."/>
            <person name="Jayaseelan J.C."/>
            <person name="Lee S."/>
            <person name="Li M."/>
            <person name="Ming W."/>
            <person name="Munidasa M."/>
            <person name="Muniz J."/>
            <person name="Nguyen L."/>
            <person name="Ongeri F."/>
            <person name="Osuji N."/>
            <person name="Pu L.-L."/>
            <person name="Puazo M."/>
            <person name="Qu C."/>
            <person name="Quiroz J."/>
            <person name="Raj R."/>
            <person name="Weissenberger G."/>
            <person name="Xin Y."/>
            <person name="Zou X."/>
            <person name="Han Y."/>
            <person name="Richards S."/>
            <person name="Worley K."/>
            <person name="Muzny D."/>
            <person name="Gibbs R."/>
        </authorList>
    </citation>
    <scope>NUCLEOTIDE SEQUENCE</scope>
    <source>
        <strain evidence="14">Sampled in the wild</strain>
    </source>
</reference>
<evidence type="ECO:0000256" key="8">
    <source>
        <dbReference type="ARBA" id="ARBA00022989"/>
    </source>
</evidence>
<proteinExistence type="predicted"/>
<evidence type="ECO:0000256" key="4">
    <source>
        <dbReference type="ARBA" id="ARBA00022673"/>
    </source>
</evidence>
<evidence type="ECO:0000313" key="14">
    <source>
        <dbReference type="EMBL" id="KAG8239963.1"/>
    </source>
</evidence>
<evidence type="ECO:0000256" key="7">
    <source>
        <dbReference type="ARBA" id="ARBA00022882"/>
    </source>
</evidence>
<keyword evidence="7" id="KW-0851">Voltage-gated channel</keyword>
<evidence type="ECO:0000256" key="9">
    <source>
        <dbReference type="ARBA" id="ARBA00023065"/>
    </source>
</evidence>
<feature type="non-terminal residue" evidence="14">
    <location>
        <position position="1"/>
    </location>
</feature>
<dbReference type="SUPFAM" id="SSF81324">
    <property type="entry name" value="Voltage-gated potassium channels"/>
    <property type="match status" value="1"/>
</dbReference>
<organism evidence="14 15">
    <name type="scientific">Ladona fulva</name>
    <name type="common">Scarce chaser dragonfly</name>
    <name type="synonym">Libellula fulva</name>
    <dbReference type="NCBI Taxonomy" id="123851"/>
    <lineage>
        <taxon>Eukaryota</taxon>
        <taxon>Metazoa</taxon>
        <taxon>Ecdysozoa</taxon>
        <taxon>Arthropoda</taxon>
        <taxon>Hexapoda</taxon>
        <taxon>Insecta</taxon>
        <taxon>Pterygota</taxon>
        <taxon>Palaeoptera</taxon>
        <taxon>Odonata</taxon>
        <taxon>Epiprocta</taxon>
        <taxon>Anisoptera</taxon>
        <taxon>Libelluloidea</taxon>
        <taxon>Libellulidae</taxon>
        <taxon>Ladona</taxon>
    </lineage>
</organism>
<dbReference type="Gene3D" id="1.10.287.70">
    <property type="match status" value="1"/>
</dbReference>
<keyword evidence="8 12" id="KW-1133">Transmembrane helix</keyword>
<evidence type="ECO:0000259" key="13">
    <source>
        <dbReference type="Pfam" id="PF00520"/>
    </source>
</evidence>
<name>A0A8K0KTB1_LADFU</name>
<feature type="transmembrane region" description="Helical" evidence="12">
    <location>
        <begin position="12"/>
        <end position="33"/>
    </location>
</feature>
<dbReference type="GO" id="GO:0008331">
    <property type="term" value="F:high voltage-gated calcium channel activity"/>
    <property type="evidence" value="ECO:0007669"/>
    <property type="project" value="TreeGrafter"/>
</dbReference>
<dbReference type="GO" id="GO:0098703">
    <property type="term" value="P:calcium ion import across plasma membrane"/>
    <property type="evidence" value="ECO:0007669"/>
    <property type="project" value="TreeGrafter"/>
</dbReference>
<evidence type="ECO:0000256" key="1">
    <source>
        <dbReference type="ARBA" id="ARBA00004141"/>
    </source>
</evidence>
<keyword evidence="2" id="KW-0813">Transport</keyword>
<keyword evidence="11" id="KW-0407">Ion channel</keyword>
<dbReference type="EMBL" id="KZ310516">
    <property type="protein sequence ID" value="KAG8239963.1"/>
    <property type="molecule type" value="Genomic_DNA"/>
</dbReference>
<dbReference type="PANTHER" id="PTHR45628">
    <property type="entry name" value="VOLTAGE-DEPENDENT CALCIUM CHANNEL TYPE A SUBUNIT ALPHA-1"/>
    <property type="match status" value="1"/>
</dbReference>
<evidence type="ECO:0000256" key="2">
    <source>
        <dbReference type="ARBA" id="ARBA00022448"/>
    </source>
</evidence>
<sequence>MNSILRAMVPLLHIALLVLFVIIIYAIIGLELFSGKLHKTCFNNITEEMMDDPHPCGEDGFQCDIKKNWVCRNYWIGPNFGITNFDNFGLSMLTVFQCVTLEGWTDVLYSV</sequence>
<feature type="domain" description="Ion transport" evidence="13">
    <location>
        <begin position="2"/>
        <end position="110"/>
    </location>
</feature>
<comment type="caution">
    <text evidence="14">The sequence shown here is derived from an EMBL/GenBank/DDBJ whole genome shotgun (WGS) entry which is preliminary data.</text>
</comment>
<dbReference type="GO" id="GO:0005891">
    <property type="term" value="C:voltage-gated calcium channel complex"/>
    <property type="evidence" value="ECO:0007669"/>
    <property type="project" value="TreeGrafter"/>
</dbReference>
<evidence type="ECO:0000256" key="12">
    <source>
        <dbReference type="SAM" id="Phobius"/>
    </source>
</evidence>
<evidence type="ECO:0000256" key="10">
    <source>
        <dbReference type="ARBA" id="ARBA00023136"/>
    </source>
</evidence>
<dbReference type="Proteomes" id="UP000792457">
    <property type="component" value="Unassembled WGS sequence"/>
</dbReference>
<keyword evidence="4" id="KW-0107">Calcium channel</keyword>
<dbReference type="OrthoDB" id="431720at2759"/>
<keyword evidence="9" id="KW-0406">Ion transport</keyword>
<keyword evidence="10 12" id="KW-0472">Membrane</keyword>
<reference evidence="14" key="2">
    <citation type="submission" date="2017-10" db="EMBL/GenBank/DDBJ databases">
        <title>Ladona fulva Genome sequencing and assembly.</title>
        <authorList>
            <person name="Murali S."/>
            <person name="Richards S."/>
            <person name="Bandaranaike D."/>
            <person name="Bellair M."/>
            <person name="Blankenburg K."/>
            <person name="Chao H."/>
            <person name="Dinh H."/>
            <person name="Doddapaneni H."/>
            <person name="Dugan-Rocha S."/>
            <person name="Elkadiri S."/>
            <person name="Gnanaolivu R."/>
            <person name="Hernandez B."/>
            <person name="Skinner E."/>
            <person name="Javaid M."/>
            <person name="Lee S."/>
            <person name="Li M."/>
            <person name="Ming W."/>
            <person name="Munidasa M."/>
            <person name="Muniz J."/>
            <person name="Nguyen L."/>
            <person name="Hughes D."/>
            <person name="Osuji N."/>
            <person name="Pu L.-L."/>
            <person name="Puazo M."/>
            <person name="Qu C."/>
            <person name="Quiroz J."/>
            <person name="Raj R."/>
            <person name="Weissenberger G."/>
            <person name="Xin Y."/>
            <person name="Zou X."/>
            <person name="Han Y."/>
            <person name="Worley K."/>
            <person name="Muzny D."/>
            <person name="Gibbs R."/>
        </authorList>
    </citation>
    <scope>NUCLEOTIDE SEQUENCE</scope>
    <source>
        <strain evidence="14">Sampled in the wild</strain>
    </source>
</reference>
<gene>
    <name evidence="14" type="ORF">J437_LFUL015927</name>
</gene>
<evidence type="ECO:0000256" key="6">
    <source>
        <dbReference type="ARBA" id="ARBA00022837"/>
    </source>
</evidence>
<comment type="subcellular location">
    <subcellularLocation>
        <location evidence="1">Membrane</location>
        <topology evidence="1">Multi-pass membrane protein</topology>
    </subcellularLocation>
</comment>
<evidence type="ECO:0000313" key="15">
    <source>
        <dbReference type="Proteomes" id="UP000792457"/>
    </source>
</evidence>
<protein>
    <recommendedName>
        <fullName evidence="13">Ion transport domain-containing protein</fullName>
    </recommendedName>
</protein>
<evidence type="ECO:0000256" key="5">
    <source>
        <dbReference type="ARBA" id="ARBA00022692"/>
    </source>
</evidence>
<dbReference type="Pfam" id="PF00520">
    <property type="entry name" value="Ion_trans"/>
    <property type="match status" value="1"/>
</dbReference>
<dbReference type="InterPro" id="IPR005821">
    <property type="entry name" value="Ion_trans_dom"/>
</dbReference>
<keyword evidence="15" id="KW-1185">Reference proteome</keyword>
<keyword evidence="3" id="KW-0109">Calcium transport</keyword>
<keyword evidence="6" id="KW-0106">Calcium</keyword>
<dbReference type="InterPro" id="IPR050599">
    <property type="entry name" value="VDCC_alpha-1_subunit"/>
</dbReference>
<evidence type="ECO:0000256" key="3">
    <source>
        <dbReference type="ARBA" id="ARBA00022568"/>
    </source>
</evidence>
<dbReference type="PANTHER" id="PTHR45628:SF1">
    <property type="entry name" value="VOLTAGE-DEPENDENT CALCIUM CHANNEL TYPE D SUBUNIT ALPHA-1"/>
    <property type="match status" value="1"/>
</dbReference>
<evidence type="ECO:0000256" key="11">
    <source>
        <dbReference type="ARBA" id="ARBA00023303"/>
    </source>
</evidence>
<dbReference type="AlphaFoldDB" id="A0A8K0KTB1"/>
<accession>A0A8K0KTB1</accession>